<gene>
    <name evidence="2" type="ORF">ACFSBJ_13070</name>
</gene>
<name>A0ABD6D0I2_9EURY</name>
<dbReference type="InterPro" id="IPR006016">
    <property type="entry name" value="UspA"/>
</dbReference>
<dbReference type="RefSeq" id="WP_256404896.1">
    <property type="nucleotide sequence ID" value="NZ_CP187151.1"/>
</dbReference>
<evidence type="ECO:0000313" key="2">
    <source>
        <dbReference type="EMBL" id="MFD1634655.1"/>
    </source>
</evidence>
<dbReference type="Gene3D" id="3.40.50.620">
    <property type="entry name" value="HUPs"/>
    <property type="match status" value="1"/>
</dbReference>
<dbReference type="Proteomes" id="UP001597075">
    <property type="component" value="Unassembled WGS sequence"/>
</dbReference>
<keyword evidence="3" id="KW-1185">Reference proteome</keyword>
<protein>
    <submittedName>
        <fullName evidence="2">Universal stress protein</fullName>
    </submittedName>
</protein>
<evidence type="ECO:0000313" key="3">
    <source>
        <dbReference type="Proteomes" id="UP001597075"/>
    </source>
</evidence>
<comment type="caution">
    <text evidence="2">The sequence shown here is derived from an EMBL/GenBank/DDBJ whole genome shotgun (WGS) entry which is preliminary data.</text>
</comment>
<evidence type="ECO:0000259" key="1">
    <source>
        <dbReference type="Pfam" id="PF00582"/>
    </source>
</evidence>
<dbReference type="CDD" id="cd00293">
    <property type="entry name" value="USP-like"/>
    <property type="match status" value="1"/>
</dbReference>
<sequence length="137" mass="14868">MSILVAVSDDDDFKTVLTVALRLAAGLDQDLQVTHVTGEKSASQRERAFRDDVRAFLSEADMSVEINLEHLDRGGLRSGTAIGKQLLELAEDVDIDHIVIGHHSKNRLRTASQGHTDFIVAEAAAVPVTIVPESVEL</sequence>
<dbReference type="Pfam" id="PF00582">
    <property type="entry name" value="Usp"/>
    <property type="match status" value="1"/>
</dbReference>
<organism evidence="2 3">
    <name type="scientific">Haloplanus ruber</name>
    <dbReference type="NCBI Taxonomy" id="869892"/>
    <lineage>
        <taxon>Archaea</taxon>
        <taxon>Methanobacteriati</taxon>
        <taxon>Methanobacteriota</taxon>
        <taxon>Stenosarchaea group</taxon>
        <taxon>Halobacteria</taxon>
        <taxon>Halobacteriales</taxon>
        <taxon>Haloferacaceae</taxon>
        <taxon>Haloplanus</taxon>
    </lineage>
</organism>
<proteinExistence type="predicted"/>
<dbReference type="InterPro" id="IPR014729">
    <property type="entry name" value="Rossmann-like_a/b/a_fold"/>
</dbReference>
<dbReference type="AlphaFoldDB" id="A0ABD6D0I2"/>
<dbReference type="SUPFAM" id="SSF52402">
    <property type="entry name" value="Adenine nucleotide alpha hydrolases-like"/>
    <property type="match status" value="1"/>
</dbReference>
<reference evidence="2 3" key="1">
    <citation type="journal article" date="2019" name="Int. J. Syst. Evol. Microbiol.">
        <title>The Global Catalogue of Microorganisms (GCM) 10K type strain sequencing project: providing services to taxonomists for standard genome sequencing and annotation.</title>
        <authorList>
            <consortium name="The Broad Institute Genomics Platform"/>
            <consortium name="The Broad Institute Genome Sequencing Center for Infectious Disease"/>
            <person name="Wu L."/>
            <person name="Ma J."/>
        </authorList>
    </citation>
    <scope>NUCLEOTIDE SEQUENCE [LARGE SCALE GENOMIC DNA]</scope>
    <source>
        <strain evidence="2 3">CGMCC 1.10594</strain>
    </source>
</reference>
<dbReference type="EMBL" id="JBHUDL010000010">
    <property type="protein sequence ID" value="MFD1634655.1"/>
    <property type="molecule type" value="Genomic_DNA"/>
</dbReference>
<feature type="domain" description="UspA" evidence="1">
    <location>
        <begin position="2"/>
        <end position="132"/>
    </location>
</feature>
<accession>A0ABD6D0I2</accession>